<proteinExistence type="predicted"/>
<keyword evidence="1" id="KW-0812">Transmembrane</keyword>
<name>A0A0G0Z5V0_9BACT</name>
<organism evidence="2 3">
    <name type="scientific">candidate division CPR1 bacterium GW2011_GWA2_42_17</name>
    <dbReference type="NCBI Taxonomy" id="1618341"/>
    <lineage>
        <taxon>Bacteria</taxon>
        <taxon>candidate division CPR1</taxon>
    </lineage>
</organism>
<dbReference type="Proteomes" id="UP000034875">
    <property type="component" value="Unassembled WGS sequence"/>
</dbReference>
<evidence type="ECO:0000313" key="2">
    <source>
        <dbReference type="EMBL" id="KKS44074.1"/>
    </source>
</evidence>
<reference evidence="2 3" key="1">
    <citation type="journal article" date="2015" name="Nature">
        <title>rRNA introns, odd ribosomes, and small enigmatic genomes across a large radiation of phyla.</title>
        <authorList>
            <person name="Brown C.T."/>
            <person name="Hug L.A."/>
            <person name="Thomas B.C."/>
            <person name="Sharon I."/>
            <person name="Castelle C.J."/>
            <person name="Singh A."/>
            <person name="Wilkins M.J."/>
            <person name="Williams K.H."/>
            <person name="Banfield J.F."/>
        </authorList>
    </citation>
    <scope>NUCLEOTIDE SEQUENCE [LARGE SCALE GENOMIC DNA]</scope>
</reference>
<accession>A0A0G0Z5V0</accession>
<feature type="transmembrane region" description="Helical" evidence="1">
    <location>
        <begin position="7"/>
        <end position="27"/>
    </location>
</feature>
<dbReference type="EMBL" id="LCCZ01000012">
    <property type="protein sequence ID" value="KKS44074.1"/>
    <property type="molecule type" value="Genomic_DNA"/>
</dbReference>
<gene>
    <name evidence="2" type="ORF">UV05_C0012G0003</name>
</gene>
<keyword evidence="1" id="KW-0472">Membrane</keyword>
<keyword evidence="1" id="KW-1133">Transmembrane helix</keyword>
<evidence type="ECO:0000256" key="1">
    <source>
        <dbReference type="SAM" id="Phobius"/>
    </source>
</evidence>
<dbReference type="AlphaFoldDB" id="A0A0G0Z5V0"/>
<protein>
    <submittedName>
        <fullName evidence="2">Uncharacterized protein</fullName>
    </submittedName>
</protein>
<sequence>MFIPKKILFAIGGVALLVVGIFIGGSFESGTKTLPPQAAAVGSAKIDPPVSPQHSNILENVGMSEI</sequence>
<comment type="caution">
    <text evidence="2">The sequence shown here is derived from an EMBL/GenBank/DDBJ whole genome shotgun (WGS) entry which is preliminary data.</text>
</comment>
<evidence type="ECO:0000313" key="3">
    <source>
        <dbReference type="Proteomes" id="UP000034875"/>
    </source>
</evidence>